<evidence type="ECO:0000256" key="6">
    <source>
        <dbReference type="ARBA" id="ARBA00022989"/>
    </source>
</evidence>
<evidence type="ECO:0000256" key="2">
    <source>
        <dbReference type="ARBA" id="ARBA00009142"/>
    </source>
</evidence>
<dbReference type="PANTHER" id="PTHR30269:SF37">
    <property type="entry name" value="MEMBRANE TRANSPORTER PROTEIN"/>
    <property type="match status" value="1"/>
</dbReference>
<feature type="transmembrane region" description="Helical" evidence="8">
    <location>
        <begin position="49"/>
        <end position="68"/>
    </location>
</feature>
<evidence type="ECO:0000256" key="3">
    <source>
        <dbReference type="ARBA" id="ARBA00022448"/>
    </source>
</evidence>
<keyword evidence="7 8" id="KW-0472">Membrane</keyword>
<feature type="transmembrane region" description="Helical" evidence="8">
    <location>
        <begin position="83"/>
        <end position="101"/>
    </location>
</feature>
<feature type="transmembrane region" description="Helical" evidence="8">
    <location>
        <begin position="232"/>
        <end position="252"/>
    </location>
</feature>
<evidence type="ECO:0000256" key="8">
    <source>
        <dbReference type="RuleBase" id="RU363041"/>
    </source>
</evidence>
<organism evidence="9 10">
    <name type="scientific">Litoreibacter ponti</name>
    <dbReference type="NCBI Taxonomy" id="1510457"/>
    <lineage>
        <taxon>Bacteria</taxon>
        <taxon>Pseudomonadati</taxon>
        <taxon>Pseudomonadota</taxon>
        <taxon>Alphaproteobacteria</taxon>
        <taxon>Rhodobacterales</taxon>
        <taxon>Roseobacteraceae</taxon>
        <taxon>Litoreibacter</taxon>
    </lineage>
</organism>
<dbReference type="Pfam" id="PF01925">
    <property type="entry name" value="TauE"/>
    <property type="match status" value="1"/>
</dbReference>
<dbReference type="RefSeq" id="WP_245912913.1">
    <property type="nucleotide sequence ID" value="NZ_QBKS01000001.1"/>
</dbReference>
<keyword evidence="3" id="KW-0813">Transport</keyword>
<dbReference type="InterPro" id="IPR052017">
    <property type="entry name" value="TSUP"/>
</dbReference>
<evidence type="ECO:0000256" key="4">
    <source>
        <dbReference type="ARBA" id="ARBA00022475"/>
    </source>
</evidence>
<feature type="transmembrane region" description="Helical" evidence="8">
    <location>
        <begin position="20"/>
        <end position="42"/>
    </location>
</feature>
<comment type="subcellular location">
    <subcellularLocation>
        <location evidence="1 8">Cell membrane</location>
        <topology evidence="1 8">Multi-pass membrane protein</topology>
    </subcellularLocation>
</comment>
<feature type="transmembrane region" description="Helical" evidence="8">
    <location>
        <begin position="178"/>
        <end position="197"/>
    </location>
</feature>
<dbReference type="AlphaFoldDB" id="A0A2T6BKB3"/>
<proteinExistence type="inferred from homology"/>
<reference evidence="9 10" key="1">
    <citation type="submission" date="2018-04" db="EMBL/GenBank/DDBJ databases">
        <title>Genomic Encyclopedia of Archaeal and Bacterial Type Strains, Phase II (KMG-II): from individual species to whole genera.</title>
        <authorList>
            <person name="Goeker M."/>
        </authorList>
    </citation>
    <scope>NUCLEOTIDE SEQUENCE [LARGE SCALE GENOMIC DNA]</scope>
    <source>
        <strain evidence="9 10">DSM 100977</strain>
    </source>
</reference>
<sequence>METLLARFAPETSVPELAALMAAAIMAGLVRGFSGFGTAMVYMPVAGQVLPPVWAVTTMVVMDAIGPLPNVPRALRDGKPRDVARIALGMLVMTPVGLYALRTMPPEAFRYTVSVVTLGLLVLLVGGLRYRGALTPRLLYVTGGVGGLFGGATGLAGPPVIMLYMASLEITKVIRANLLLVLVCADAIVLGLLALTGELRSSAIALGLAVMGPYLLANIAGAAMFNPDRAVLYRRVAYVIIAASALSGLPLWD</sequence>
<protein>
    <recommendedName>
        <fullName evidence="8">Probable membrane transporter protein</fullName>
    </recommendedName>
</protein>
<feature type="transmembrane region" description="Helical" evidence="8">
    <location>
        <begin position="140"/>
        <end position="166"/>
    </location>
</feature>
<evidence type="ECO:0000313" key="9">
    <source>
        <dbReference type="EMBL" id="PTX56486.1"/>
    </source>
</evidence>
<keyword evidence="6 8" id="KW-1133">Transmembrane helix</keyword>
<comment type="similarity">
    <text evidence="2 8">Belongs to the 4-toluene sulfonate uptake permease (TSUP) (TC 2.A.102) family.</text>
</comment>
<evidence type="ECO:0000256" key="7">
    <source>
        <dbReference type="ARBA" id="ARBA00023136"/>
    </source>
</evidence>
<feature type="transmembrane region" description="Helical" evidence="8">
    <location>
        <begin position="203"/>
        <end position="225"/>
    </location>
</feature>
<dbReference type="PANTHER" id="PTHR30269">
    <property type="entry name" value="TRANSMEMBRANE PROTEIN YFCA"/>
    <property type="match status" value="1"/>
</dbReference>
<feature type="transmembrane region" description="Helical" evidence="8">
    <location>
        <begin position="108"/>
        <end position="128"/>
    </location>
</feature>
<evidence type="ECO:0000313" key="10">
    <source>
        <dbReference type="Proteomes" id="UP000243978"/>
    </source>
</evidence>
<comment type="caution">
    <text evidence="9">The sequence shown here is derived from an EMBL/GenBank/DDBJ whole genome shotgun (WGS) entry which is preliminary data.</text>
</comment>
<keyword evidence="4 8" id="KW-1003">Cell membrane</keyword>
<dbReference type="EMBL" id="QBKS01000001">
    <property type="protein sequence ID" value="PTX56486.1"/>
    <property type="molecule type" value="Genomic_DNA"/>
</dbReference>
<accession>A0A2T6BKB3</accession>
<keyword evidence="10" id="KW-1185">Reference proteome</keyword>
<name>A0A2T6BKB3_9RHOB</name>
<dbReference type="Proteomes" id="UP000243978">
    <property type="component" value="Unassembled WGS sequence"/>
</dbReference>
<evidence type="ECO:0000256" key="5">
    <source>
        <dbReference type="ARBA" id="ARBA00022692"/>
    </source>
</evidence>
<dbReference type="GO" id="GO:0005886">
    <property type="term" value="C:plasma membrane"/>
    <property type="evidence" value="ECO:0007669"/>
    <property type="project" value="UniProtKB-SubCell"/>
</dbReference>
<dbReference type="InterPro" id="IPR002781">
    <property type="entry name" value="TM_pro_TauE-like"/>
</dbReference>
<keyword evidence="5 8" id="KW-0812">Transmembrane</keyword>
<gene>
    <name evidence="9" type="ORF">C8N43_1145</name>
</gene>
<evidence type="ECO:0000256" key="1">
    <source>
        <dbReference type="ARBA" id="ARBA00004651"/>
    </source>
</evidence>